<feature type="compositionally biased region" description="Low complexity" evidence="1">
    <location>
        <begin position="159"/>
        <end position="171"/>
    </location>
</feature>
<gene>
    <name evidence="4" type="ORF">GCM10022377_04420</name>
</gene>
<sequence length="183" mass="19303">MSEYGLAAFATLAVAAVLVALIVRGWRGRLKRQSGVAEPLPAPEGLGAPLASAEGQYVSTTTAGDWLDRIAVHTLGYKANATLSVHPEGVLYTRSGARDVFVPARDAIGVRRESGMAGKFVERDGLVVLEWRLGGRPVDTGFRARRPEAVAAVVTALEELTTPAAGGPKTTPDADQPEQKDTK</sequence>
<feature type="region of interest" description="Disordered" evidence="1">
    <location>
        <begin position="159"/>
        <end position="183"/>
    </location>
</feature>
<keyword evidence="2" id="KW-0472">Membrane</keyword>
<dbReference type="RefSeq" id="WP_344879314.1">
    <property type="nucleotide sequence ID" value="NZ_BAABCJ010000001.1"/>
</dbReference>
<dbReference type="EMBL" id="BAABCJ010000001">
    <property type="protein sequence ID" value="GAA3694794.1"/>
    <property type="molecule type" value="Genomic_DNA"/>
</dbReference>
<name>A0ABP7CQJ3_9MICC</name>
<dbReference type="Pfam" id="PF25362">
    <property type="entry name" value="bPH_11"/>
    <property type="match status" value="1"/>
</dbReference>
<feature type="domain" description="PH" evidence="3">
    <location>
        <begin position="41"/>
        <end position="157"/>
    </location>
</feature>
<keyword evidence="5" id="KW-1185">Reference proteome</keyword>
<evidence type="ECO:0000313" key="5">
    <source>
        <dbReference type="Proteomes" id="UP001501536"/>
    </source>
</evidence>
<evidence type="ECO:0000259" key="3">
    <source>
        <dbReference type="Pfam" id="PF25362"/>
    </source>
</evidence>
<evidence type="ECO:0000256" key="2">
    <source>
        <dbReference type="SAM" id="Phobius"/>
    </source>
</evidence>
<keyword evidence="2" id="KW-0812">Transmembrane</keyword>
<accession>A0ABP7CQJ3</accession>
<organism evidence="4 5">
    <name type="scientific">Zhihengliuella alba</name>
    <dbReference type="NCBI Taxonomy" id="547018"/>
    <lineage>
        <taxon>Bacteria</taxon>
        <taxon>Bacillati</taxon>
        <taxon>Actinomycetota</taxon>
        <taxon>Actinomycetes</taxon>
        <taxon>Micrococcales</taxon>
        <taxon>Micrococcaceae</taxon>
        <taxon>Zhihengliuella</taxon>
    </lineage>
</organism>
<dbReference type="InterPro" id="IPR057446">
    <property type="entry name" value="PH_bac"/>
</dbReference>
<comment type="caution">
    <text evidence="4">The sequence shown here is derived from an EMBL/GenBank/DDBJ whole genome shotgun (WGS) entry which is preliminary data.</text>
</comment>
<dbReference type="Proteomes" id="UP001501536">
    <property type="component" value="Unassembled WGS sequence"/>
</dbReference>
<proteinExistence type="predicted"/>
<evidence type="ECO:0000313" key="4">
    <source>
        <dbReference type="EMBL" id="GAA3694794.1"/>
    </source>
</evidence>
<feature type="transmembrane region" description="Helical" evidence="2">
    <location>
        <begin position="6"/>
        <end position="23"/>
    </location>
</feature>
<reference evidence="5" key="1">
    <citation type="journal article" date="2019" name="Int. J. Syst. Evol. Microbiol.">
        <title>The Global Catalogue of Microorganisms (GCM) 10K type strain sequencing project: providing services to taxonomists for standard genome sequencing and annotation.</title>
        <authorList>
            <consortium name="The Broad Institute Genomics Platform"/>
            <consortium name="The Broad Institute Genome Sequencing Center for Infectious Disease"/>
            <person name="Wu L."/>
            <person name="Ma J."/>
        </authorList>
    </citation>
    <scope>NUCLEOTIDE SEQUENCE [LARGE SCALE GENOMIC DNA]</scope>
    <source>
        <strain evidence="5">JCM 16961</strain>
    </source>
</reference>
<keyword evidence="2" id="KW-1133">Transmembrane helix</keyword>
<evidence type="ECO:0000256" key="1">
    <source>
        <dbReference type="SAM" id="MobiDB-lite"/>
    </source>
</evidence>
<protein>
    <recommendedName>
        <fullName evidence="3">PH domain-containing protein</fullName>
    </recommendedName>
</protein>